<feature type="signal peptide" evidence="1">
    <location>
        <begin position="1"/>
        <end position="19"/>
    </location>
</feature>
<dbReference type="EMBL" id="GBRH01243210">
    <property type="protein sequence ID" value="JAD54685.1"/>
    <property type="molecule type" value="Transcribed_RNA"/>
</dbReference>
<reference evidence="2" key="2">
    <citation type="journal article" date="2015" name="Data Brief">
        <title>Shoot transcriptome of the giant reed, Arundo donax.</title>
        <authorList>
            <person name="Barrero R.A."/>
            <person name="Guerrero F.D."/>
            <person name="Moolhuijzen P."/>
            <person name="Goolsby J.A."/>
            <person name="Tidwell J."/>
            <person name="Bellgard S.E."/>
            <person name="Bellgard M.I."/>
        </authorList>
    </citation>
    <scope>NUCLEOTIDE SEQUENCE</scope>
    <source>
        <tissue evidence="2">Shoot tissue taken approximately 20 cm above the soil surface</tissue>
    </source>
</reference>
<name>A0A0A9B0K1_ARUDO</name>
<keyword evidence="1" id="KW-0732">Signal</keyword>
<dbReference type="AlphaFoldDB" id="A0A0A9B0K1"/>
<accession>A0A0A9B0K1</accession>
<feature type="chain" id="PRO_5002045593" evidence="1">
    <location>
        <begin position="20"/>
        <end position="45"/>
    </location>
</feature>
<proteinExistence type="predicted"/>
<protein>
    <submittedName>
        <fullName evidence="2">Uncharacterized protein</fullName>
    </submittedName>
</protein>
<reference evidence="2" key="1">
    <citation type="submission" date="2014-09" db="EMBL/GenBank/DDBJ databases">
        <authorList>
            <person name="Magalhaes I.L.F."/>
            <person name="Oliveira U."/>
            <person name="Santos F.R."/>
            <person name="Vidigal T.H.D.A."/>
            <person name="Brescovit A.D."/>
            <person name="Santos A.J."/>
        </authorList>
    </citation>
    <scope>NUCLEOTIDE SEQUENCE</scope>
    <source>
        <tissue evidence="2">Shoot tissue taken approximately 20 cm above the soil surface</tissue>
    </source>
</reference>
<evidence type="ECO:0000256" key="1">
    <source>
        <dbReference type="SAM" id="SignalP"/>
    </source>
</evidence>
<sequence length="45" mass="5034">MLIDHSVSLILFLFYPSHLLICPEAAMLTAFLNCNLISQHMSTAI</sequence>
<evidence type="ECO:0000313" key="2">
    <source>
        <dbReference type="EMBL" id="JAD54685.1"/>
    </source>
</evidence>
<organism evidence="2">
    <name type="scientific">Arundo donax</name>
    <name type="common">Giant reed</name>
    <name type="synonym">Donax arundinaceus</name>
    <dbReference type="NCBI Taxonomy" id="35708"/>
    <lineage>
        <taxon>Eukaryota</taxon>
        <taxon>Viridiplantae</taxon>
        <taxon>Streptophyta</taxon>
        <taxon>Embryophyta</taxon>
        <taxon>Tracheophyta</taxon>
        <taxon>Spermatophyta</taxon>
        <taxon>Magnoliopsida</taxon>
        <taxon>Liliopsida</taxon>
        <taxon>Poales</taxon>
        <taxon>Poaceae</taxon>
        <taxon>PACMAD clade</taxon>
        <taxon>Arundinoideae</taxon>
        <taxon>Arundineae</taxon>
        <taxon>Arundo</taxon>
    </lineage>
</organism>